<keyword evidence="5" id="KW-0614">Plasmid</keyword>
<feature type="domain" description="HTH lacI-type" evidence="4">
    <location>
        <begin position="7"/>
        <end position="48"/>
    </location>
</feature>
<dbReference type="CDD" id="cd01392">
    <property type="entry name" value="HTH_LacI"/>
    <property type="match status" value="1"/>
</dbReference>
<keyword evidence="2" id="KW-0238">DNA-binding</keyword>
<dbReference type="SUPFAM" id="SSF47413">
    <property type="entry name" value="lambda repressor-like DNA-binding domains"/>
    <property type="match status" value="1"/>
</dbReference>
<dbReference type="Gene3D" id="1.10.260.40">
    <property type="entry name" value="lambda repressor-like DNA-binding domains"/>
    <property type="match status" value="1"/>
</dbReference>
<dbReference type="InterPro" id="IPR010982">
    <property type="entry name" value="Lambda_DNA-bd_dom_sf"/>
</dbReference>
<evidence type="ECO:0000259" key="4">
    <source>
        <dbReference type="PROSITE" id="PS50932"/>
    </source>
</evidence>
<dbReference type="PANTHER" id="PTHR30146:SF152">
    <property type="entry name" value="TRANSCRIPTIONAL REGULATORY PROTEIN"/>
    <property type="match status" value="1"/>
</dbReference>
<protein>
    <submittedName>
        <fullName evidence="6">LacI family transcriptional regulator</fullName>
    </submittedName>
</protein>
<dbReference type="Pfam" id="PF13407">
    <property type="entry name" value="Peripla_BP_4"/>
    <property type="match status" value="1"/>
</dbReference>
<evidence type="ECO:0000256" key="3">
    <source>
        <dbReference type="ARBA" id="ARBA00023163"/>
    </source>
</evidence>
<dbReference type="PANTHER" id="PTHR30146">
    <property type="entry name" value="LACI-RELATED TRANSCRIPTIONAL REPRESSOR"/>
    <property type="match status" value="1"/>
</dbReference>
<evidence type="ECO:0000313" key="5">
    <source>
        <dbReference type="EMBL" id="ASK44090.1"/>
    </source>
</evidence>
<sequence>MKVGKKASFADVALAAGVSVGTVDRVINGRGNVKAETEQRVLKCARDLRLDRMLNLRPTRILKLGVVLQNRSNPFYKELVDALRQCAFDYGYLNVQLAFYFYERLDHRDVVEKIGMASAGCDGVLVDVFEHPQIRDILQRLAISLPVFTLASDLPGIGSISFIGVDARSEGRVAGELMGRFLGAAGGDVLLISGLQSFHCHEQREMGFRSVLRDRFPQCTFAKPVESQEDEISTELLVKNALSENNNIAGIYNISVGSKVIAEFLRNTGKHNVQLISHELTQENRALLKEGLVDAIIDQDPVSEARVAVQRFLAYYGRYDGQPGRPEFRIYLRENC</sequence>
<geneLocation type="plasmid" evidence="5">
    <name>pTi_CFBP1933</name>
</geneLocation>
<dbReference type="EMBL" id="KY000044">
    <property type="protein sequence ID" value="ASK44090.1"/>
    <property type="molecule type" value="Genomic_DNA"/>
</dbReference>
<dbReference type="PROSITE" id="PS50932">
    <property type="entry name" value="HTH_LACI_2"/>
    <property type="match status" value="1"/>
</dbReference>
<name>A0A2Z2PP38_9HYPH</name>
<dbReference type="Gene3D" id="3.40.50.2300">
    <property type="match status" value="2"/>
</dbReference>
<dbReference type="SMART" id="SM00354">
    <property type="entry name" value="HTH_LACI"/>
    <property type="match status" value="1"/>
</dbReference>
<dbReference type="AlphaFoldDB" id="A0A2Z2PP38"/>
<dbReference type="InterPro" id="IPR028082">
    <property type="entry name" value="Peripla_BP_I"/>
</dbReference>
<dbReference type="Pfam" id="PF00356">
    <property type="entry name" value="LacI"/>
    <property type="match status" value="1"/>
</dbReference>
<dbReference type="InterPro" id="IPR025997">
    <property type="entry name" value="SBP_2_dom"/>
</dbReference>
<dbReference type="RefSeq" id="WP_010891548.1">
    <property type="nucleotide sequence ID" value="NZ_KY000044.1"/>
</dbReference>
<evidence type="ECO:0000256" key="2">
    <source>
        <dbReference type="ARBA" id="ARBA00023125"/>
    </source>
</evidence>
<dbReference type="CDD" id="cd06307">
    <property type="entry name" value="PBP1_sugar_binding"/>
    <property type="match status" value="1"/>
</dbReference>
<evidence type="ECO:0000313" key="6">
    <source>
        <dbReference type="EMBL" id="ASK46461.1"/>
    </source>
</evidence>
<dbReference type="SUPFAM" id="SSF53822">
    <property type="entry name" value="Periplasmic binding protein-like I"/>
    <property type="match status" value="1"/>
</dbReference>
<keyword evidence="1" id="KW-0805">Transcription regulation</keyword>
<accession>A0A2Z2PP38</accession>
<dbReference type="InterPro" id="IPR000843">
    <property type="entry name" value="HTH_LacI"/>
</dbReference>
<evidence type="ECO:0000256" key="1">
    <source>
        <dbReference type="ARBA" id="ARBA00023015"/>
    </source>
</evidence>
<keyword evidence="3" id="KW-0804">Transcription</keyword>
<dbReference type="GO" id="GO:0000976">
    <property type="term" value="F:transcription cis-regulatory region binding"/>
    <property type="evidence" value="ECO:0007669"/>
    <property type="project" value="TreeGrafter"/>
</dbReference>
<dbReference type="GO" id="GO:0003700">
    <property type="term" value="F:DNA-binding transcription factor activity"/>
    <property type="evidence" value="ECO:0007669"/>
    <property type="project" value="TreeGrafter"/>
</dbReference>
<proteinExistence type="predicted"/>
<organism evidence="5">
    <name type="scientific">Agrobacterium fabrum</name>
    <dbReference type="NCBI Taxonomy" id="1176649"/>
    <lineage>
        <taxon>Bacteria</taxon>
        <taxon>Pseudomonadati</taxon>
        <taxon>Pseudomonadota</taxon>
        <taxon>Alphaproteobacteria</taxon>
        <taxon>Hyphomicrobiales</taxon>
        <taxon>Rhizobiaceae</taxon>
        <taxon>Rhizobium/Agrobacterium group</taxon>
        <taxon>Agrobacterium</taxon>
        <taxon>Agrobacterium tumefaciens complex</taxon>
    </lineage>
</organism>
<geneLocation type="plasmid" evidence="6">
    <name>pTi_CFBP5505</name>
</geneLocation>
<dbReference type="EMBL" id="KY000057">
    <property type="protein sequence ID" value="ASK46461.1"/>
    <property type="molecule type" value="Genomic_DNA"/>
</dbReference>
<reference evidence="5" key="1">
    <citation type="submission" date="2016-10" db="EMBL/GenBank/DDBJ databases">
        <title>Agrobacterium Ti plasmids: Classification based on T-DNA and Vir regions organization.</title>
        <authorList>
            <person name="Nabi N."/>
            <person name="Vial L."/>
            <person name="Ben Hafsa A."/>
            <person name="Chapulliot D."/>
            <person name="Berard A."/>
            <person name="Chauveau A."/>
            <person name="Le Paslier M.-C."/>
            <person name="Harzallah Skhiri F."/>
            <person name="Brunel D."/>
            <person name="Nesme X."/>
            <person name="Chaouachi M."/>
        </authorList>
    </citation>
    <scope>NUCLEOTIDE SEQUENCE</scope>
    <source>
        <strain evidence="5">CFBP1933</strain>
        <strain evidence="6">CFBP5505</strain>
        <plasmid evidence="5">pTi_CFBP1933</plasmid>
        <plasmid evidence="6">pTi_CFBP5505</plasmid>
    </source>
</reference>